<reference evidence="3" key="1">
    <citation type="submission" date="2017-04" db="EMBL/GenBank/DDBJ databases">
        <authorList>
            <person name="Varghese N."/>
            <person name="Submissions S."/>
        </authorList>
    </citation>
    <scope>NUCLEOTIDE SEQUENCE [LARGE SCALE GENOMIC DNA]</scope>
    <source>
        <strain evidence="3">RKEM611</strain>
    </source>
</reference>
<dbReference type="STRING" id="1513793.SAMN06296036_109175"/>
<dbReference type="Proteomes" id="UP000192907">
    <property type="component" value="Unassembled WGS sequence"/>
</dbReference>
<feature type="domain" description="TPM" evidence="1">
    <location>
        <begin position="33"/>
        <end position="155"/>
    </location>
</feature>
<evidence type="ECO:0000313" key="3">
    <source>
        <dbReference type="Proteomes" id="UP000192907"/>
    </source>
</evidence>
<dbReference type="InterPro" id="IPR007621">
    <property type="entry name" value="TPM_dom"/>
</dbReference>
<protein>
    <recommendedName>
        <fullName evidence="1">TPM domain-containing protein</fullName>
    </recommendedName>
</protein>
<dbReference type="Pfam" id="PF04536">
    <property type="entry name" value="TPM_phosphatase"/>
    <property type="match status" value="1"/>
</dbReference>
<keyword evidence="3" id="KW-1185">Reference proteome</keyword>
<dbReference type="PANTHER" id="PTHR30373">
    <property type="entry name" value="UPF0603 PROTEIN YGCG"/>
    <property type="match status" value="1"/>
</dbReference>
<dbReference type="OrthoDB" id="5294988at2"/>
<organism evidence="2 3">
    <name type="scientific">Pseudobacteriovorax antillogorgiicola</name>
    <dbReference type="NCBI Taxonomy" id="1513793"/>
    <lineage>
        <taxon>Bacteria</taxon>
        <taxon>Pseudomonadati</taxon>
        <taxon>Bdellovibrionota</taxon>
        <taxon>Oligoflexia</taxon>
        <taxon>Oligoflexales</taxon>
        <taxon>Pseudobacteriovoracaceae</taxon>
        <taxon>Pseudobacteriovorax</taxon>
    </lineage>
</organism>
<name>A0A1Y6BV97_9BACT</name>
<sequence length="240" mass="26257">MIGQFQTVIAIAALLATSISTAEIAVPRLKGAVMDLADMLSDPVQKKLAQSLETLTEEGGTKIVILTIPSLDGELASDYSSRVLDDWQLGLEPGKRGVLLLLARDDRRVSIEVDSDLRGEFSEAVRDRIIVEQIRPWFQKGDIEGGIVAATRTILQTTDPQFVLDEGLIGRFERQSDYKEGDHPLVVVGLILVLALIRIQRQRQRRLRYLQESGYWGGSFDAGFSGGGGGFNGDGASADW</sequence>
<dbReference type="PANTHER" id="PTHR30373:SF2">
    <property type="entry name" value="UPF0603 PROTEIN YGCG"/>
    <property type="match status" value="1"/>
</dbReference>
<dbReference type="Gene3D" id="3.10.310.50">
    <property type="match status" value="1"/>
</dbReference>
<dbReference type="EMBL" id="FWZT01000009">
    <property type="protein sequence ID" value="SMF30503.1"/>
    <property type="molecule type" value="Genomic_DNA"/>
</dbReference>
<dbReference type="AlphaFoldDB" id="A0A1Y6BV97"/>
<proteinExistence type="predicted"/>
<evidence type="ECO:0000313" key="2">
    <source>
        <dbReference type="EMBL" id="SMF30503.1"/>
    </source>
</evidence>
<accession>A0A1Y6BV97</accession>
<evidence type="ECO:0000259" key="1">
    <source>
        <dbReference type="Pfam" id="PF04536"/>
    </source>
</evidence>
<gene>
    <name evidence="2" type="ORF">SAMN06296036_109175</name>
</gene>
<dbReference type="RefSeq" id="WP_132319206.1">
    <property type="nucleotide sequence ID" value="NZ_FWZT01000009.1"/>
</dbReference>